<dbReference type="PANTHER" id="PTHR11439">
    <property type="entry name" value="GAG-POL-RELATED RETROTRANSPOSON"/>
    <property type="match status" value="1"/>
</dbReference>
<name>A0AAV1T380_9STRA</name>
<evidence type="ECO:0000313" key="2">
    <source>
        <dbReference type="EMBL" id="CAK7895094.1"/>
    </source>
</evidence>
<comment type="caution">
    <text evidence="2">The sequence shown here is derived from an EMBL/GenBank/DDBJ whole genome shotgun (WGS) entry which is preliminary data.</text>
</comment>
<dbReference type="Pfam" id="PF07727">
    <property type="entry name" value="RVT_2"/>
    <property type="match status" value="1"/>
</dbReference>
<organism evidence="2 3">
    <name type="scientific">Peronospora matthiolae</name>
    <dbReference type="NCBI Taxonomy" id="2874970"/>
    <lineage>
        <taxon>Eukaryota</taxon>
        <taxon>Sar</taxon>
        <taxon>Stramenopiles</taxon>
        <taxon>Oomycota</taxon>
        <taxon>Peronosporomycetes</taxon>
        <taxon>Peronosporales</taxon>
        <taxon>Peronosporaceae</taxon>
        <taxon>Peronospora</taxon>
    </lineage>
</organism>
<dbReference type="SUPFAM" id="SSF56672">
    <property type="entry name" value="DNA/RNA polymerases"/>
    <property type="match status" value="1"/>
</dbReference>
<reference evidence="2" key="1">
    <citation type="submission" date="2024-01" db="EMBL/GenBank/DDBJ databases">
        <authorList>
            <person name="Webb A."/>
        </authorList>
    </citation>
    <scope>NUCLEOTIDE SEQUENCE</scope>
    <source>
        <strain evidence="2">Pm1</strain>
    </source>
</reference>
<evidence type="ECO:0000313" key="3">
    <source>
        <dbReference type="Proteomes" id="UP001162060"/>
    </source>
</evidence>
<proteinExistence type="predicted"/>
<dbReference type="CDD" id="cd09272">
    <property type="entry name" value="RNase_HI_RT_Ty1"/>
    <property type="match status" value="1"/>
</dbReference>
<dbReference type="EMBL" id="CAKLBY020000004">
    <property type="protein sequence ID" value="CAK7895094.1"/>
    <property type="molecule type" value="Genomic_DNA"/>
</dbReference>
<dbReference type="Proteomes" id="UP001162060">
    <property type="component" value="Unassembled WGS sequence"/>
</dbReference>
<dbReference type="InterPro" id="IPR013103">
    <property type="entry name" value="RVT_2"/>
</dbReference>
<accession>A0AAV1T380</accession>
<protein>
    <recommendedName>
        <fullName evidence="1">Reverse transcriptase Ty1/copia-type domain-containing protein</fullName>
    </recommendedName>
</protein>
<sequence>MIFALARKWKVPAKHGDVPNAYVKADKEDNLDIYIHVPQGMQIAEDLKKKIGVSQNNEIVLELKKALYGLKQAGRLWSKLLHQKLVDIGFKQSLTDTCVYFRWTHGHLLIVGVYVDDLLVTGSDQGSVNSFFDELNSLSVKDLGCARKFLGMRIQYNDENGYTFDQEVGIMDMLKEHGLEMGHSVRVPITQDWNVNEESVAVPLPVFGGDGVVTVKVFQSLVGSLLWISRCTRPDIAFAVHKASRRTHKPTMGDYKLAKKIARYISGTKTLRLSMIGREDEPELLQVVGYSDADFAADKGDRKSVTGGLITIDGMPVSWMCKKQGGVSLSTMEAEFTAASIMARELLGIRELLQELDLRFEEPIPLRVDNQAALKQLDGERASAKAKRIDVRIKFVGDFAKRGIIKPEYRETSSMTADILTKALAAPRLVEMRQVIGLN</sequence>
<dbReference type="InterPro" id="IPR043502">
    <property type="entry name" value="DNA/RNA_pol_sf"/>
</dbReference>
<feature type="domain" description="Reverse transcriptase Ty1/copia-type" evidence="1">
    <location>
        <begin position="3"/>
        <end position="190"/>
    </location>
</feature>
<gene>
    <name evidence="2" type="ORF">PM001_LOCUS962</name>
</gene>
<evidence type="ECO:0000259" key="1">
    <source>
        <dbReference type="Pfam" id="PF07727"/>
    </source>
</evidence>
<dbReference type="PANTHER" id="PTHR11439:SF440">
    <property type="entry name" value="INTEGRASE CATALYTIC DOMAIN-CONTAINING PROTEIN"/>
    <property type="match status" value="1"/>
</dbReference>
<dbReference type="AlphaFoldDB" id="A0AAV1T380"/>